<feature type="compositionally biased region" description="Polar residues" evidence="1">
    <location>
        <begin position="118"/>
        <end position="127"/>
    </location>
</feature>
<evidence type="ECO:0000256" key="1">
    <source>
        <dbReference type="SAM" id="MobiDB-lite"/>
    </source>
</evidence>
<dbReference type="Pfam" id="PF13917">
    <property type="entry name" value="zf-CCHC_3"/>
    <property type="match status" value="1"/>
</dbReference>
<accession>A0A8K0S8R2</accession>
<dbReference type="InterPro" id="IPR039715">
    <property type="entry name" value="ZCCHC10"/>
</dbReference>
<evidence type="ECO:0000313" key="3">
    <source>
        <dbReference type="Proteomes" id="UP000813427"/>
    </source>
</evidence>
<feature type="compositionally biased region" description="Low complexity" evidence="1">
    <location>
        <begin position="162"/>
        <end position="171"/>
    </location>
</feature>
<feature type="region of interest" description="Disordered" evidence="1">
    <location>
        <begin position="37"/>
        <end position="299"/>
    </location>
</feature>
<gene>
    <name evidence="2" type="ORF">BKA59DRAFT_17942</name>
</gene>
<dbReference type="PANTHER" id="PTHR13491">
    <property type="entry name" value="ZCCHC10 PROTEIN"/>
    <property type="match status" value="1"/>
</dbReference>
<dbReference type="PANTHER" id="PTHR13491:SF0">
    <property type="entry name" value="ZINC FINGER CCHC DOMAIN-CONTAINING PROTEIN 10"/>
    <property type="match status" value="1"/>
</dbReference>
<dbReference type="AlphaFoldDB" id="A0A8K0S8R2"/>
<feature type="compositionally biased region" description="Basic and acidic residues" evidence="1">
    <location>
        <begin position="190"/>
        <end position="204"/>
    </location>
</feature>
<comment type="caution">
    <text evidence="2">The sequence shown here is derived from an EMBL/GenBank/DDBJ whole genome shotgun (WGS) entry which is preliminary data.</text>
</comment>
<protein>
    <submittedName>
        <fullName evidence="2">Zinc knuckle-domain-containing protein</fullName>
    </submittedName>
</protein>
<reference evidence="2" key="1">
    <citation type="journal article" date="2021" name="Nat. Commun.">
        <title>Genetic determinants of endophytism in the Arabidopsis root mycobiome.</title>
        <authorList>
            <person name="Mesny F."/>
            <person name="Miyauchi S."/>
            <person name="Thiergart T."/>
            <person name="Pickel B."/>
            <person name="Atanasova L."/>
            <person name="Karlsson M."/>
            <person name="Huettel B."/>
            <person name="Barry K.W."/>
            <person name="Haridas S."/>
            <person name="Chen C."/>
            <person name="Bauer D."/>
            <person name="Andreopoulos W."/>
            <person name="Pangilinan J."/>
            <person name="LaButti K."/>
            <person name="Riley R."/>
            <person name="Lipzen A."/>
            <person name="Clum A."/>
            <person name="Drula E."/>
            <person name="Henrissat B."/>
            <person name="Kohler A."/>
            <person name="Grigoriev I.V."/>
            <person name="Martin F.M."/>
            <person name="Hacquard S."/>
        </authorList>
    </citation>
    <scope>NUCLEOTIDE SEQUENCE</scope>
    <source>
        <strain evidence="2">MPI-SDFR-AT-0068</strain>
    </source>
</reference>
<feature type="compositionally biased region" description="Basic and acidic residues" evidence="1">
    <location>
        <begin position="69"/>
        <end position="94"/>
    </location>
</feature>
<dbReference type="OrthoDB" id="437973at2759"/>
<proteinExistence type="predicted"/>
<evidence type="ECO:0000313" key="2">
    <source>
        <dbReference type="EMBL" id="KAH7262240.1"/>
    </source>
</evidence>
<dbReference type="EMBL" id="JAGPXF010000001">
    <property type="protein sequence ID" value="KAH7262240.1"/>
    <property type="molecule type" value="Genomic_DNA"/>
</dbReference>
<keyword evidence="3" id="KW-1185">Reference proteome</keyword>
<name>A0A8K0S8R2_9HYPO</name>
<sequence>MFTYKGRGGPSRSTPASVQCQKCLKRGHYSYECKATTQERPYVSRPSRSQQLRNPKLVPKLTNETLNPLEKKKGVADEELSKAENERARKREREERDDELIESTAKRHRSVSSHSVSTISTGASRSPSPGKGRAKSPLHAQRGRSPSSDNSRAGGRDDSRSQSRSVSSNRSRSPRVETRRRRSLSGDSRSPVDDGRRDQYRARDPLPPSNGDETLGQPKGPSSEFRDPDGPQRQRHADSRSPEPRGRRDRQARERPQGNFNHQTHGRGGPPPEDQPRERSLSPFSQRLAMTKAMKQGGR</sequence>
<organism evidence="2 3">
    <name type="scientific">Fusarium tricinctum</name>
    <dbReference type="NCBI Taxonomy" id="61284"/>
    <lineage>
        <taxon>Eukaryota</taxon>
        <taxon>Fungi</taxon>
        <taxon>Dikarya</taxon>
        <taxon>Ascomycota</taxon>
        <taxon>Pezizomycotina</taxon>
        <taxon>Sordariomycetes</taxon>
        <taxon>Hypocreomycetidae</taxon>
        <taxon>Hypocreales</taxon>
        <taxon>Nectriaceae</taxon>
        <taxon>Fusarium</taxon>
        <taxon>Fusarium tricinctum species complex</taxon>
    </lineage>
</organism>
<feature type="compositionally biased region" description="Basic and acidic residues" evidence="1">
    <location>
        <begin position="224"/>
        <end position="256"/>
    </location>
</feature>
<dbReference type="Proteomes" id="UP000813427">
    <property type="component" value="Unassembled WGS sequence"/>
</dbReference>